<feature type="compositionally biased region" description="Basic and acidic residues" evidence="5">
    <location>
        <begin position="933"/>
        <end position="945"/>
    </location>
</feature>
<feature type="region of interest" description="Disordered" evidence="5">
    <location>
        <begin position="309"/>
        <end position="1000"/>
    </location>
</feature>
<feature type="repeat" description="ANK" evidence="3">
    <location>
        <begin position="1048"/>
        <end position="1080"/>
    </location>
</feature>
<dbReference type="SMART" id="SM00248">
    <property type="entry name" value="ANK"/>
    <property type="match status" value="10"/>
</dbReference>
<dbReference type="PROSITE" id="PS50089">
    <property type="entry name" value="ZF_RING_2"/>
    <property type="match status" value="1"/>
</dbReference>
<dbReference type="Pfam" id="PF00023">
    <property type="entry name" value="Ank"/>
    <property type="match status" value="1"/>
</dbReference>
<evidence type="ECO:0000256" key="3">
    <source>
        <dbReference type="PROSITE-ProRule" id="PRU00023"/>
    </source>
</evidence>
<keyword evidence="4" id="KW-0479">Metal-binding</keyword>
<feature type="compositionally biased region" description="Pro residues" evidence="5">
    <location>
        <begin position="983"/>
        <end position="996"/>
    </location>
</feature>
<keyword evidence="4" id="KW-0863">Zinc-finger</keyword>
<dbReference type="PRINTS" id="PR01415">
    <property type="entry name" value="ANKYRIN"/>
</dbReference>
<comment type="caution">
    <text evidence="7">The sequence shown here is derived from an EMBL/GenBank/DDBJ whole genome shotgun (WGS) entry which is preliminary data.</text>
</comment>
<gene>
    <name evidence="7" type="ORF">M9Y10_004590</name>
</gene>
<feature type="compositionally biased region" description="Basic and acidic residues" evidence="5">
    <location>
        <begin position="772"/>
        <end position="792"/>
    </location>
</feature>
<evidence type="ECO:0000256" key="2">
    <source>
        <dbReference type="ARBA" id="ARBA00023043"/>
    </source>
</evidence>
<dbReference type="PROSITE" id="PS50297">
    <property type="entry name" value="ANK_REP_REGION"/>
    <property type="match status" value="7"/>
</dbReference>
<feature type="repeat" description="ANK" evidence="3">
    <location>
        <begin position="146"/>
        <end position="178"/>
    </location>
</feature>
<feature type="compositionally biased region" description="Basic and acidic residues" evidence="5">
    <location>
        <begin position="321"/>
        <end position="387"/>
    </location>
</feature>
<dbReference type="Gene3D" id="1.25.40.20">
    <property type="entry name" value="Ankyrin repeat-containing domain"/>
    <property type="match status" value="2"/>
</dbReference>
<dbReference type="InterPro" id="IPR002110">
    <property type="entry name" value="Ankyrin_rpt"/>
</dbReference>
<dbReference type="PROSITE" id="PS50088">
    <property type="entry name" value="ANK_REPEAT"/>
    <property type="match status" value="8"/>
</dbReference>
<feature type="compositionally biased region" description="Basic and acidic residues" evidence="5">
    <location>
        <begin position="893"/>
        <end position="926"/>
    </location>
</feature>
<dbReference type="SUPFAM" id="SSF57850">
    <property type="entry name" value="RING/U-box"/>
    <property type="match status" value="1"/>
</dbReference>
<sequence>MTKVLIAEKASTNIPNIDIKSIESLKNKNSDEATYRFTEGIPSPIFVTPRLTNHKNSQIGFSIHSTTNLISKFERDAEPHVAEAFDSIIRRDNKLFNSLINSGLNLNHQIFDNETLLHCAIESHNVEAAKMLIDNGCSIDARTLNFQDSPINLAIQEEQEEIFQMLVSKGANIEIENFEGETPIFTAIRYGNVKFVEKLISLKANVNKVNKGGNTPLHIAMMLHQEEIGKILLKNGSDVKKGEGNSLRIAQQASQIDLASQVRDKNPELAKDPLPNYFIGSLMLKEPLPVPDSDILPLVTVKVKTNSINENEKNNPSQISSEEKTETLQTQEAKEEISPESQTKDNQKEQPANQKEETKTEAQIKQEKEVKIDKKQEKEAQEAKEEISPESQANDNQKEQPADQKEEAKTEAQIKQEKEVADDKKQEKEAQEAKEEISPESQAKDNQEEQPAKQGEEAKTEAQKKQEKEVKIDKKQDNDSQPKQGAVKEVEDDAKKKAETEPEKVSGEEMPQSSQQEDARKEQIREATQGTVKEKEEARQEKELNSEKETEGRAVQLEESKESPGGREKDDENSPDVGKEEAEQEIESESKEDSKPPETVEQEAEQEGEIKEQEGEIKEQEGEIKEQEGEIKEQEGEIKEQEGEIKEQEGEIKEQEGEIKEQEGEIKEQEGEIKEQEGEIKEQEGEIKEQEGEIKEQEGEIKEQEGEIKEQEGEIKEQEGEIKEQEGEIKEQEGEIKESERASGESKKEAENESGSRGVAEGQDDAELQEAAENKNCEEDPQGSRDNGRDGVEGAAEQNERCQPQPAKEEAAHQGAPERAGAAPSPLEAQKDDESKAQDSAAQKRHRHRRHRQQGAKEAEPIAPDGQREAAQPKGPAGEDDASQPAQAGGGLEGKRERDEKSQEARRQDEEGTKMDEARNPARNEEASAQQEGEPRDAQGGAERERRHRHHRRHRRRQDDGGAIVSQAPQSLESLENSQASPPYFPPPAAGGPPLPGAKAAVPRWRLPRAEPSEEMRSLYAAIKARSLAQVRALLEKRLNLDALDEAAMTTPLIYAVDYGNLEIVKLLTAAGASIDFGAKLSPIHLAIRQKKNDIVNFFLQNGCDVNTVTSENESPIYDAIRAADLKLVQLLVSKGANVNVLNSNNMSPLYVAVGRRNLPIVKYLLSENADPNGNGLPCLKLAQTSKDTQMINILTDSGAKQLARKQHKSRLQMVALSRAGPRPRAASRAENGSCMICNGTSNLLKLIPCGHVVVCKKCIDVFVDKYSSCPICSMGFYATALDKKNKE</sequence>
<evidence type="ECO:0000256" key="4">
    <source>
        <dbReference type="PROSITE-ProRule" id="PRU00175"/>
    </source>
</evidence>
<feature type="compositionally biased region" description="Basic and acidic residues" evidence="5">
    <location>
        <begin position="588"/>
        <end position="598"/>
    </location>
</feature>
<dbReference type="EMBL" id="JAPFFF010000011">
    <property type="protein sequence ID" value="KAK8877827.1"/>
    <property type="molecule type" value="Genomic_DNA"/>
</dbReference>
<accession>A0ABR2JJ51</accession>
<feature type="compositionally biased region" description="Basic and acidic residues" evidence="5">
    <location>
        <begin position="396"/>
        <end position="507"/>
    </location>
</feature>
<proteinExistence type="predicted"/>
<evidence type="ECO:0000256" key="5">
    <source>
        <dbReference type="SAM" id="MobiDB-lite"/>
    </source>
</evidence>
<keyword evidence="1" id="KW-0677">Repeat</keyword>
<evidence type="ECO:0000259" key="6">
    <source>
        <dbReference type="PROSITE" id="PS50089"/>
    </source>
</evidence>
<dbReference type="SUPFAM" id="SSF48403">
    <property type="entry name" value="Ankyrin repeat"/>
    <property type="match status" value="2"/>
</dbReference>
<dbReference type="InterPro" id="IPR036770">
    <property type="entry name" value="Ankyrin_rpt-contain_sf"/>
</dbReference>
<dbReference type="CDD" id="cd16449">
    <property type="entry name" value="RING-HC"/>
    <property type="match status" value="1"/>
</dbReference>
<dbReference type="PANTHER" id="PTHR24198:SF165">
    <property type="entry name" value="ANKYRIN REPEAT-CONTAINING PROTEIN-RELATED"/>
    <property type="match status" value="1"/>
</dbReference>
<evidence type="ECO:0000256" key="1">
    <source>
        <dbReference type="ARBA" id="ARBA00022737"/>
    </source>
</evidence>
<reference evidence="7 8" key="1">
    <citation type="submission" date="2024-04" db="EMBL/GenBank/DDBJ databases">
        <title>Tritrichomonas musculus Genome.</title>
        <authorList>
            <person name="Alves-Ferreira E."/>
            <person name="Grigg M."/>
            <person name="Lorenzi H."/>
            <person name="Galac M."/>
        </authorList>
    </citation>
    <scope>NUCLEOTIDE SEQUENCE [LARGE SCALE GENOMIC DNA]</scope>
    <source>
        <strain evidence="7 8">EAF2021</strain>
    </source>
</reference>
<evidence type="ECO:0000313" key="7">
    <source>
        <dbReference type="EMBL" id="KAK8877827.1"/>
    </source>
</evidence>
<name>A0ABR2JJ51_9EUKA</name>
<dbReference type="SMART" id="SM00184">
    <property type="entry name" value="RING"/>
    <property type="match status" value="1"/>
</dbReference>
<dbReference type="Pfam" id="PF13920">
    <property type="entry name" value="zf-C3HC4_3"/>
    <property type="match status" value="1"/>
</dbReference>
<feature type="compositionally biased region" description="Basic and acidic residues" evidence="5">
    <location>
        <begin position="608"/>
        <end position="751"/>
    </location>
</feature>
<dbReference type="Gene3D" id="1.20.5.340">
    <property type="match status" value="1"/>
</dbReference>
<keyword evidence="4" id="KW-0862">Zinc</keyword>
<feature type="compositionally biased region" description="Basic residues" evidence="5">
    <location>
        <begin position="946"/>
        <end position="956"/>
    </location>
</feature>
<dbReference type="InterPro" id="IPR001841">
    <property type="entry name" value="Znf_RING"/>
</dbReference>
<keyword evidence="8" id="KW-1185">Reference proteome</keyword>
<feature type="compositionally biased region" description="Basic and acidic residues" evidence="5">
    <location>
        <begin position="532"/>
        <end position="581"/>
    </location>
</feature>
<protein>
    <recommendedName>
        <fullName evidence="6">RING-type domain-containing protein</fullName>
    </recommendedName>
</protein>
<dbReference type="Pfam" id="PF13637">
    <property type="entry name" value="Ank_4"/>
    <property type="match status" value="2"/>
</dbReference>
<dbReference type="Gene3D" id="3.30.40.10">
    <property type="entry name" value="Zinc/RING finger domain, C3HC4 (zinc finger)"/>
    <property type="match status" value="1"/>
</dbReference>
<organism evidence="7 8">
    <name type="scientific">Tritrichomonas musculus</name>
    <dbReference type="NCBI Taxonomy" id="1915356"/>
    <lineage>
        <taxon>Eukaryota</taxon>
        <taxon>Metamonada</taxon>
        <taxon>Parabasalia</taxon>
        <taxon>Tritrichomonadida</taxon>
        <taxon>Tritrichomonadidae</taxon>
        <taxon>Tritrichomonas</taxon>
    </lineage>
</organism>
<dbReference type="PANTHER" id="PTHR24198">
    <property type="entry name" value="ANKYRIN REPEAT AND PROTEIN KINASE DOMAIN-CONTAINING PROTEIN"/>
    <property type="match status" value="1"/>
</dbReference>
<dbReference type="Proteomes" id="UP001470230">
    <property type="component" value="Unassembled WGS sequence"/>
</dbReference>
<feature type="repeat" description="ANK" evidence="3">
    <location>
        <begin position="179"/>
        <end position="211"/>
    </location>
</feature>
<feature type="repeat" description="ANK" evidence="3">
    <location>
        <begin position="1145"/>
        <end position="1177"/>
    </location>
</feature>
<evidence type="ECO:0000313" key="8">
    <source>
        <dbReference type="Proteomes" id="UP001470230"/>
    </source>
</evidence>
<feature type="domain" description="RING-type" evidence="6">
    <location>
        <begin position="1235"/>
        <end position="1274"/>
    </location>
</feature>
<feature type="repeat" description="ANK" evidence="3">
    <location>
        <begin position="112"/>
        <end position="144"/>
    </location>
</feature>
<dbReference type="InterPro" id="IPR013083">
    <property type="entry name" value="Znf_RING/FYVE/PHD"/>
</dbReference>
<feature type="compositionally biased region" description="Polar residues" evidence="5">
    <location>
        <begin position="967"/>
        <end position="979"/>
    </location>
</feature>
<feature type="repeat" description="ANK" evidence="3">
    <location>
        <begin position="1079"/>
        <end position="1111"/>
    </location>
</feature>
<feature type="compositionally biased region" description="Basic residues" evidence="5">
    <location>
        <begin position="843"/>
        <end position="854"/>
    </location>
</feature>
<feature type="repeat" description="ANK" evidence="3">
    <location>
        <begin position="1112"/>
        <end position="1144"/>
    </location>
</feature>
<feature type="compositionally biased region" description="Polar residues" evidence="5">
    <location>
        <begin position="309"/>
        <end position="320"/>
    </location>
</feature>
<dbReference type="Pfam" id="PF12796">
    <property type="entry name" value="Ank_2"/>
    <property type="match status" value="2"/>
</dbReference>
<keyword evidence="2 3" id="KW-0040">ANK repeat</keyword>
<feature type="repeat" description="ANK" evidence="3">
    <location>
        <begin position="212"/>
        <end position="244"/>
    </location>
</feature>